<evidence type="ECO:0000313" key="1">
    <source>
        <dbReference type="EMBL" id="GAA5140719.1"/>
    </source>
</evidence>
<dbReference type="Pfam" id="PF04672">
    <property type="entry name" value="Methyltransf_19"/>
    <property type="match status" value="1"/>
</dbReference>
<keyword evidence="1" id="KW-0808">Transferase</keyword>
<organism evidence="1 2">
    <name type="scientific">Pseudonocardia adelaidensis</name>
    <dbReference type="NCBI Taxonomy" id="648754"/>
    <lineage>
        <taxon>Bacteria</taxon>
        <taxon>Bacillati</taxon>
        <taxon>Actinomycetota</taxon>
        <taxon>Actinomycetes</taxon>
        <taxon>Pseudonocardiales</taxon>
        <taxon>Pseudonocardiaceae</taxon>
        <taxon>Pseudonocardia</taxon>
    </lineage>
</organism>
<name>A0ABP9P4K9_9PSEU</name>
<dbReference type="RefSeq" id="WP_345612690.1">
    <property type="nucleotide sequence ID" value="NZ_BAABJO010000049.1"/>
</dbReference>
<dbReference type="InterPro" id="IPR006764">
    <property type="entry name" value="SAM_dep_MeTrfase_SAV2177_type"/>
</dbReference>
<comment type="caution">
    <text evidence="1">The sequence shown here is derived from an EMBL/GenBank/DDBJ whole genome shotgun (WGS) entry which is preliminary data.</text>
</comment>
<dbReference type="Proteomes" id="UP001500804">
    <property type="component" value="Unassembled WGS sequence"/>
</dbReference>
<accession>A0ABP9P4K9</accession>
<keyword evidence="2" id="KW-1185">Reference proteome</keyword>
<reference evidence="2" key="1">
    <citation type="journal article" date="2019" name="Int. J. Syst. Evol. Microbiol.">
        <title>The Global Catalogue of Microorganisms (GCM) 10K type strain sequencing project: providing services to taxonomists for standard genome sequencing and annotation.</title>
        <authorList>
            <consortium name="The Broad Institute Genomics Platform"/>
            <consortium name="The Broad Institute Genome Sequencing Center for Infectious Disease"/>
            <person name="Wu L."/>
            <person name="Ma J."/>
        </authorList>
    </citation>
    <scope>NUCLEOTIDE SEQUENCE [LARGE SCALE GENOMIC DNA]</scope>
    <source>
        <strain evidence="2">JCM 18302</strain>
    </source>
</reference>
<dbReference type="GO" id="GO:0032259">
    <property type="term" value="P:methylation"/>
    <property type="evidence" value="ECO:0007669"/>
    <property type="project" value="UniProtKB-KW"/>
</dbReference>
<dbReference type="Gene3D" id="3.40.50.150">
    <property type="entry name" value="Vaccinia Virus protein VP39"/>
    <property type="match status" value="1"/>
</dbReference>
<proteinExistence type="predicted"/>
<dbReference type="InterPro" id="IPR029063">
    <property type="entry name" value="SAM-dependent_MTases_sf"/>
</dbReference>
<evidence type="ECO:0000313" key="2">
    <source>
        <dbReference type="Proteomes" id="UP001500804"/>
    </source>
</evidence>
<keyword evidence="1" id="KW-0489">Methyltransferase</keyword>
<dbReference type="GO" id="GO:0008168">
    <property type="term" value="F:methyltransferase activity"/>
    <property type="evidence" value="ECO:0007669"/>
    <property type="project" value="UniProtKB-KW"/>
</dbReference>
<dbReference type="SUPFAM" id="SSF53335">
    <property type="entry name" value="S-adenosyl-L-methionine-dependent methyltransferases"/>
    <property type="match status" value="1"/>
</dbReference>
<gene>
    <name evidence="1" type="ORF">GCM10023320_78710</name>
</gene>
<dbReference type="EMBL" id="BAABJO010000049">
    <property type="protein sequence ID" value="GAA5140719.1"/>
    <property type="molecule type" value="Genomic_DNA"/>
</dbReference>
<protein>
    <submittedName>
        <fullName evidence="1">SAM-dependent methyltransferase</fullName>
    </submittedName>
</protein>
<sequence>MSFHVVDVRDDQEPNHRIRPDIPGAARIWNYWLGGKDNYKADWEAGDAALQLFDMATVAKQSRQFLIRVVRFLAGEAGIRQFLDVGTGLPTMQNTHEIAQSIAPESRIVYVDNDPIVLAHARALLTNTSPDGVTTYIDADYHHPELIISGAREVLDFEKPIAVLFMGVLGHARSFDAAREVVAHIMDAVPPGSYLAVNDSNDLNPDFVTLCENYKSTGAVPYIPQPIEQIRSYFEGMEMVEPGVVSITEWRPDPTDIGSVVPLPETTGAVARKP</sequence>
<dbReference type="PIRSF" id="PIRSF017393">
    <property type="entry name" value="MTase_SAV2177"/>
    <property type="match status" value="1"/>
</dbReference>